<dbReference type="EMBL" id="CAJVQB010053504">
    <property type="protein sequence ID" value="CAG8836411.1"/>
    <property type="molecule type" value="Genomic_DNA"/>
</dbReference>
<gene>
    <name evidence="2" type="ORF">GMARGA_LOCUS33026</name>
</gene>
<comment type="caution">
    <text evidence="2">The sequence shown here is derived from an EMBL/GenBank/DDBJ whole genome shotgun (WGS) entry which is preliminary data.</text>
</comment>
<protein>
    <submittedName>
        <fullName evidence="2">41828_t:CDS:1</fullName>
    </submittedName>
</protein>
<organism evidence="2 3">
    <name type="scientific">Gigaspora margarita</name>
    <dbReference type="NCBI Taxonomy" id="4874"/>
    <lineage>
        <taxon>Eukaryota</taxon>
        <taxon>Fungi</taxon>
        <taxon>Fungi incertae sedis</taxon>
        <taxon>Mucoromycota</taxon>
        <taxon>Glomeromycotina</taxon>
        <taxon>Glomeromycetes</taxon>
        <taxon>Diversisporales</taxon>
        <taxon>Gigasporaceae</taxon>
        <taxon>Gigaspora</taxon>
    </lineage>
</organism>
<reference evidence="2 3" key="1">
    <citation type="submission" date="2021-06" db="EMBL/GenBank/DDBJ databases">
        <authorList>
            <person name="Kallberg Y."/>
            <person name="Tangrot J."/>
            <person name="Rosling A."/>
        </authorList>
    </citation>
    <scope>NUCLEOTIDE SEQUENCE [LARGE SCALE GENOMIC DNA]</scope>
    <source>
        <strain evidence="2 3">120-4 pot B 10/14</strain>
    </source>
</reference>
<accession>A0ABN7WN86</accession>
<sequence>MKVTLKKSSKKVLSKKSDKEKATLEATRGSELTQSFLERFDNLRIRASSGAAKILIEKSIYSKEDQIKSE</sequence>
<evidence type="ECO:0000313" key="2">
    <source>
        <dbReference type="EMBL" id="CAG8836411.1"/>
    </source>
</evidence>
<feature type="region of interest" description="Disordered" evidence="1">
    <location>
        <begin position="1"/>
        <end position="24"/>
    </location>
</feature>
<proteinExistence type="predicted"/>
<feature type="non-terminal residue" evidence="2">
    <location>
        <position position="70"/>
    </location>
</feature>
<evidence type="ECO:0000256" key="1">
    <source>
        <dbReference type="SAM" id="MobiDB-lite"/>
    </source>
</evidence>
<dbReference type="Proteomes" id="UP000789901">
    <property type="component" value="Unassembled WGS sequence"/>
</dbReference>
<evidence type="ECO:0000313" key="3">
    <source>
        <dbReference type="Proteomes" id="UP000789901"/>
    </source>
</evidence>
<feature type="compositionally biased region" description="Basic residues" evidence="1">
    <location>
        <begin position="1"/>
        <end position="14"/>
    </location>
</feature>
<name>A0ABN7WN86_GIGMA</name>
<keyword evidence="3" id="KW-1185">Reference proteome</keyword>